<organism evidence="3 4">
    <name type="scientific">Pseudodesulfovibrio cashew</name>
    <dbReference type="NCBI Taxonomy" id="2678688"/>
    <lineage>
        <taxon>Bacteria</taxon>
        <taxon>Pseudomonadati</taxon>
        <taxon>Thermodesulfobacteriota</taxon>
        <taxon>Desulfovibrionia</taxon>
        <taxon>Desulfovibrionales</taxon>
        <taxon>Desulfovibrionaceae</taxon>
    </lineage>
</organism>
<dbReference type="AlphaFoldDB" id="A0A6I6JP34"/>
<protein>
    <submittedName>
        <fullName evidence="3">Amidohydrolase family protein</fullName>
    </submittedName>
</protein>
<dbReference type="EMBL" id="CP046400">
    <property type="protein sequence ID" value="QGY39384.1"/>
    <property type="molecule type" value="Genomic_DNA"/>
</dbReference>
<dbReference type="InterPro" id="IPR006680">
    <property type="entry name" value="Amidohydro-rel"/>
</dbReference>
<accession>A0A6I6JP34</accession>
<keyword evidence="4" id="KW-1185">Reference proteome</keyword>
<gene>
    <name evidence="3" type="ORF">GM415_04355</name>
</gene>
<evidence type="ECO:0000256" key="1">
    <source>
        <dbReference type="ARBA" id="ARBA00022801"/>
    </source>
</evidence>
<keyword evidence="1 3" id="KW-0378">Hydrolase</keyword>
<evidence type="ECO:0000313" key="3">
    <source>
        <dbReference type="EMBL" id="QGY39384.1"/>
    </source>
</evidence>
<dbReference type="SUPFAM" id="SSF51338">
    <property type="entry name" value="Composite domain of metallo-dependent hydrolases"/>
    <property type="match status" value="1"/>
</dbReference>
<evidence type="ECO:0000259" key="2">
    <source>
        <dbReference type="Pfam" id="PF01979"/>
    </source>
</evidence>
<proteinExistence type="predicted"/>
<feature type="domain" description="Amidohydrolase-related" evidence="2">
    <location>
        <begin position="57"/>
        <end position="368"/>
    </location>
</feature>
<dbReference type="PANTHER" id="PTHR43794:SF11">
    <property type="entry name" value="AMIDOHYDROLASE-RELATED DOMAIN-CONTAINING PROTEIN"/>
    <property type="match status" value="1"/>
</dbReference>
<dbReference type="RefSeq" id="WP_158946610.1">
    <property type="nucleotide sequence ID" value="NZ_CP046400.1"/>
</dbReference>
<dbReference type="KEGG" id="psel:GM415_04355"/>
<reference evidence="3 4" key="1">
    <citation type="submission" date="2019-11" db="EMBL/GenBank/DDBJ databases">
        <authorList>
            <person name="Zheng R.K."/>
            <person name="Sun C.M."/>
        </authorList>
    </citation>
    <scope>NUCLEOTIDE SEQUENCE [LARGE SCALE GENOMIC DNA]</scope>
    <source>
        <strain evidence="3 4">SRB007</strain>
    </source>
</reference>
<evidence type="ECO:0000313" key="4">
    <source>
        <dbReference type="Proteomes" id="UP000428328"/>
    </source>
</evidence>
<dbReference type="InterPro" id="IPR032466">
    <property type="entry name" value="Metal_Hydrolase"/>
</dbReference>
<dbReference type="Proteomes" id="UP000428328">
    <property type="component" value="Chromosome"/>
</dbReference>
<dbReference type="Gene3D" id="3.20.20.140">
    <property type="entry name" value="Metal-dependent hydrolases"/>
    <property type="match status" value="1"/>
</dbReference>
<sequence>MPELFRAAKAATMIPGAPVIEDAAIIAHQGIIQEIGRHADLRSSFSGTVTDLGDVTLAPGLVNAHSHLELAHLRGKCPRGAGFVTWVEDLLKQPIFDLDQTALDEAVTELKRTGTAMVGDIATRFAKKMAGVLEASGLSFAVFVEAIGETVPKKTFLPKGEFEHGTFSVAGHSLYTTHVDVLRAAKAEARQRSLPFSLHLAEHDDEVAIMAGEPSAFLDLLQGRGRLLDFAPPKKRPVEQAAALGLLDETTLAVHCVRVTDEDIETVRESGATVCLCPRSNEFIGVGRAPWEKWAASGVPLCLGTDSAASNDDLDLWNEAVYLKKNFNGGLGFDDLLAMVTRTPARILGAGRKLGTLEPGKLAAFSMVPDKIYELF</sequence>
<dbReference type="SUPFAM" id="SSF51556">
    <property type="entry name" value="Metallo-dependent hydrolases"/>
    <property type="match status" value="1"/>
</dbReference>
<name>A0A6I6JP34_9BACT</name>
<dbReference type="PANTHER" id="PTHR43794">
    <property type="entry name" value="AMINOHYDROLASE SSNA-RELATED"/>
    <property type="match status" value="1"/>
</dbReference>
<dbReference type="Pfam" id="PF01979">
    <property type="entry name" value="Amidohydro_1"/>
    <property type="match status" value="1"/>
</dbReference>
<dbReference type="InterPro" id="IPR011059">
    <property type="entry name" value="Metal-dep_hydrolase_composite"/>
</dbReference>
<dbReference type="GO" id="GO:0016810">
    <property type="term" value="F:hydrolase activity, acting on carbon-nitrogen (but not peptide) bonds"/>
    <property type="evidence" value="ECO:0007669"/>
    <property type="project" value="InterPro"/>
</dbReference>
<dbReference type="InterPro" id="IPR050287">
    <property type="entry name" value="MTA/SAH_deaminase"/>
</dbReference>